<accession>A0A131YE54</accession>
<evidence type="ECO:0000256" key="1">
    <source>
        <dbReference type="SAM" id="MobiDB-lite"/>
    </source>
</evidence>
<name>A0A131YE54_RHIAP</name>
<reference evidence="2" key="1">
    <citation type="journal article" date="2016" name="Ticks Tick Borne Dis.">
        <title>De novo assembly and annotation of the salivary gland transcriptome of Rhipicephalus appendiculatus male and female ticks during blood feeding.</title>
        <authorList>
            <person name="de Castro M.H."/>
            <person name="de Klerk D."/>
            <person name="Pienaar R."/>
            <person name="Latif A.A."/>
            <person name="Rees D.J."/>
            <person name="Mans B.J."/>
        </authorList>
    </citation>
    <scope>NUCLEOTIDE SEQUENCE</scope>
    <source>
        <tissue evidence="2">Salivary glands</tissue>
    </source>
</reference>
<dbReference type="AlphaFoldDB" id="A0A131YE54"/>
<organism evidence="2">
    <name type="scientific">Rhipicephalus appendiculatus</name>
    <name type="common">Brown ear tick</name>
    <dbReference type="NCBI Taxonomy" id="34631"/>
    <lineage>
        <taxon>Eukaryota</taxon>
        <taxon>Metazoa</taxon>
        <taxon>Ecdysozoa</taxon>
        <taxon>Arthropoda</taxon>
        <taxon>Chelicerata</taxon>
        <taxon>Arachnida</taxon>
        <taxon>Acari</taxon>
        <taxon>Parasitiformes</taxon>
        <taxon>Ixodida</taxon>
        <taxon>Ixodoidea</taxon>
        <taxon>Ixodidae</taxon>
        <taxon>Rhipicephalinae</taxon>
        <taxon>Rhipicephalus</taxon>
        <taxon>Rhipicephalus</taxon>
    </lineage>
</organism>
<evidence type="ECO:0000313" key="2">
    <source>
        <dbReference type="EMBL" id="JAP77559.1"/>
    </source>
</evidence>
<feature type="region of interest" description="Disordered" evidence="1">
    <location>
        <begin position="67"/>
        <end position="87"/>
    </location>
</feature>
<dbReference type="EMBL" id="GEDV01010998">
    <property type="protein sequence ID" value="JAP77559.1"/>
    <property type="molecule type" value="Transcribed_RNA"/>
</dbReference>
<protein>
    <submittedName>
        <fullName evidence="2">Uncharacterized protein</fullName>
    </submittedName>
</protein>
<sequence>MNVFRADILFFLGLLLFTFEHTSVLALKGRRLSPVTEAVYVYPPPNMPGAWFRAPGRGPSLLSRIFKTPTRPGAGRRPKIFGSDNLR</sequence>
<proteinExistence type="predicted"/>